<dbReference type="PROSITE" id="PS51819">
    <property type="entry name" value="VOC"/>
    <property type="match status" value="2"/>
</dbReference>
<name>A0A2N8PJN1_STRNR</name>
<dbReference type="Proteomes" id="UP000236047">
    <property type="component" value="Unassembled WGS sequence"/>
</dbReference>
<feature type="domain" description="VOC" evidence="1">
    <location>
        <begin position="10"/>
        <end position="124"/>
    </location>
</feature>
<comment type="caution">
    <text evidence="2">The sequence shown here is derived from an EMBL/GenBank/DDBJ whole genome shotgun (WGS) entry which is preliminary data.</text>
</comment>
<gene>
    <name evidence="2" type="ORF">AOB60_11070</name>
</gene>
<evidence type="ECO:0000313" key="2">
    <source>
        <dbReference type="EMBL" id="PNE41229.1"/>
    </source>
</evidence>
<evidence type="ECO:0000313" key="3">
    <source>
        <dbReference type="Proteomes" id="UP000236047"/>
    </source>
</evidence>
<dbReference type="AlphaFoldDB" id="A0A2N8PJN1"/>
<dbReference type="PANTHER" id="PTHR33993:SF14">
    <property type="entry name" value="GB|AAF24581.1"/>
    <property type="match status" value="1"/>
</dbReference>
<protein>
    <submittedName>
        <fullName evidence="2">Hydroxylase</fullName>
    </submittedName>
</protein>
<dbReference type="InterPro" id="IPR029068">
    <property type="entry name" value="Glyas_Bleomycin-R_OHBP_Dase"/>
</dbReference>
<dbReference type="EMBL" id="LJSN01000002">
    <property type="protein sequence ID" value="PNE41229.1"/>
    <property type="molecule type" value="Genomic_DNA"/>
</dbReference>
<sequence>MKITEITPGAPCWVELVTSDVAAAAVYYREVFGWHAETDPRAAAGGYTLFSVGDARVAAATPLYAPGQPTAWTVTFATGDAEALAAAVIEAGGSVLVGPRDVFDLGRFAVLADPAGAAFAVWQARGFAGAELLNAPGALGWVELATDDAESAVAFYSRVLGWTVRAHGTYTQWGIGGADFGGMSTVEARDREDVRPHWLPYFAVESVDGTEARAAESGGMVLMAPTDVPDGPRIAMVRDPQGAVFGIHQAGTEG</sequence>
<dbReference type="Gene3D" id="3.10.180.10">
    <property type="entry name" value="2,3-Dihydroxybiphenyl 1,2-Dioxygenase, domain 1"/>
    <property type="match status" value="2"/>
</dbReference>
<feature type="domain" description="VOC" evidence="1">
    <location>
        <begin position="138"/>
        <end position="250"/>
    </location>
</feature>
<keyword evidence="3" id="KW-1185">Reference proteome</keyword>
<dbReference type="InterPro" id="IPR004360">
    <property type="entry name" value="Glyas_Fos-R_dOase_dom"/>
</dbReference>
<evidence type="ECO:0000259" key="1">
    <source>
        <dbReference type="PROSITE" id="PS51819"/>
    </source>
</evidence>
<proteinExistence type="predicted"/>
<accession>A0A2N8PJN1</accession>
<dbReference type="RefSeq" id="WP_102923592.1">
    <property type="nucleotide sequence ID" value="NZ_LJSN01000002.1"/>
</dbReference>
<dbReference type="CDD" id="cd07247">
    <property type="entry name" value="SgaA_N_like"/>
    <property type="match status" value="2"/>
</dbReference>
<dbReference type="InterPro" id="IPR052164">
    <property type="entry name" value="Anthracycline_SecMetBiosynth"/>
</dbReference>
<dbReference type="SUPFAM" id="SSF54593">
    <property type="entry name" value="Glyoxalase/Bleomycin resistance protein/Dihydroxybiphenyl dioxygenase"/>
    <property type="match status" value="2"/>
</dbReference>
<organism evidence="2 3">
    <name type="scientific">Streptomyces noursei</name>
    <name type="common">Streptomyces albulus</name>
    <dbReference type="NCBI Taxonomy" id="1971"/>
    <lineage>
        <taxon>Bacteria</taxon>
        <taxon>Bacillati</taxon>
        <taxon>Actinomycetota</taxon>
        <taxon>Actinomycetes</taxon>
        <taxon>Kitasatosporales</taxon>
        <taxon>Streptomycetaceae</taxon>
        <taxon>Streptomyces</taxon>
    </lineage>
</organism>
<reference evidence="3" key="1">
    <citation type="submission" date="2015-09" db="EMBL/GenBank/DDBJ databases">
        <authorList>
            <person name="Graham D.E."/>
            <person name="Mahan K.M."/>
            <person name="Klingeman D.M."/>
            <person name="Fida T."/>
            <person name="Giannone R.J."/>
            <person name="Hettich R.L."/>
            <person name="Parry R.J."/>
            <person name="Spain J.C."/>
        </authorList>
    </citation>
    <scope>NUCLEOTIDE SEQUENCE [LARGE SCALE GENOMIC DNA]</scope>
    <source>
        <strain evidence="3">JCM 4701</strain>
    </source>
</reference>
<dbReference type="PANTHER" id="PTHR33993">
    <property type="entry name" value="GLYOXALASE-RELATED"/>
    <property type="match status" value="1"/>
</dbReference>
<dbReference type="Pfam" id="PF00903">
    <property type="entry name" value="Glyoxalase"/>
    <property type="match status" value="2"/>
</dbReference>
<dbReference type="InterPro" id="IPR037523">
    <property type="entry name" value="VOC_core"/>
</dbReference>